<organism evidence="2 3">
    <name type="scientific">Streptomyces hebeiensis</name>
    <dbReference type="NCBI Taxonomy" id="229486"/>
    <lineage>
        <taxon>Bacteria</taxon>
        <taxon>Bacillati</taxon>
        <taxon>Actinomycetota</taxon>
        <taxon>Actinomycetes</taxon>
        <taxon>Kitasatosporales</taxon>
        <taxon>Streptomycetaceae</taxon>
        <taxon>Streptomyces</taxon>
    </lineage>
</organism>
<dbReference type="PANTHER" id="PTHR43734:SF1">
    <property type="entry name" value="PHYTOENE DESATURASE"/>
    <property type="match status" value="1"/>
</dbReference>
<dbReference type="SUPFAM" id="SSF51971">
    <property type="entry name" value="Nucleotide-binding domain"/>
    <property type="match status" value="1"/>
</dbReference>
<evidence type="ECO:0000313" key="3">
    <source>
        <dbReference type="Proteomes" id="UP001501371"/>
    </source>
</evidence>
<accession>A0ABP4FBC3</accession>
<dbReference type="Gene3D" id="1.10.3110.10">
    <property type="entry name" value="protoporphyrinogen ix oxidase, domain 3"/>
    <property type="match status" value="1"/>
</dbReference>
<dbReference type="PANTHER" id="PTHR43734">
    <property type="entry name" value="PHYTOENE DESATURASE"/>
    <property type="match status" value="1"/>
</dbReference>
<dbReference type="Pfam" id="PF13450">
    <property type="entry name" value="NAD_binding_8"/>
    <property type="match status" value="1"/>
</dbReference>
<keyword evidence="3" id="KW-1185">Reference proteome</keyword>
<dbReference type="EMBL" id="BAAAKV010000011">
    <property type="protein sequence ID" value="GAA1161160.1"/>
    <property type="molecule type" value="Genomic_DNA"/>
</dbReference>
<proteinExistence type="predicted"/>
<evidence type="ECO:0000256" key="1">
    <source>
        <dbReference type="SAM" id="MobiDB-lite"/>
    </source>
</evidence>
<comment type="caution">
    <text evidence="2">The sequence shown here is derived from an EMBL/GenBank/DDBJ whole genome shotgun (WGS) entry which is preliminary data.</text>
</comment>
<feature type="region of interest" description="Disordered" evidence="1">
    <location>
        <begin position="390"/>
        <end position="411"/>
    </location>
</feature>
<dbReference type="PRINTS" id="PR00411">
    <property type="entry name" value="PNDRDTASEI"/>
</dbReference>
<dbReference type="InterPro" id="IPR036188">
    <property type="entry name" value="FAD/NAD-bd_sf"/>
</dbReference>
<sequence>MKGTGGDMKAMDHITVVGGGFAGLTAAITAAEAGAAVTLHEAHHTLGGRARTADGPYLTNEGPHALYHRGPHWAWLRRRGLLGPMARVPMAAGSRVFFHRDGALRRIPPLGMVRLGLRDPVRAPVDTDFATWATAGAGPAAARAAAHFSAVALFHHDPGALSAAFVQERLRRLTALPPEAHFPRGGWGQLIGRMAAYARDLGVRLETGSRVDALPENTPVIVATSLAAARRLLGDETPRWTGGRTVLLDLALRTAGRDPYIVSDLEAPGWLERFTATDPSLAPAGEQLLQGQFPIGPGNDKGDGVARAERLLDLGFPGWRERVVRRREAVATDRTGAVDLPGTTWRDRPRIDRGGGVFLAGDQVAAPGVLVEVAFNSGIEAAMLALRRAPGRAGRRPAAPGPTPREGSSAA</sequence>
<gene>
    <name evidence="2" type="ORF">GCM10009654_17010</name>
</gene>
<dbReference type="Gene3D" id="3.90.660.20">
    <property type="entry name" value="Protoporphyrinogen oxidase, mitochondrial, domain 2"/>
    <property type="match status" value="1"/>
</dbReference>
<protein>
    <submittedName>
        <fullName evidence="2">NAD(P)-binding protein</fullName>
    </submittedName>
</protein>
<dbReference type="Gene3D" id="3.50.50.60">
    <property type="entry name" value="FAD/NAD(P)-binding domain"/>
    <property type="match status" value="1"/>
</dbReference>
<reference evidence="3" key="1">
    <citation type="journal article" date="2019" name="Int. J. Syst. Evol. Microbiol.">
        <title>The Global Catalogue of Microorganisms (GCM) 10K type strain sequencing project: providing services to taxonomists for standard genome sequencing and annotation.</title>
        <authorList>
            <consortium name="The Broad Institute Genomics Platform"/>
            <consortium name="The Broad Institute Genome Sequencing Center for Infectious Disease"/>
            <person name="Wu L."/>
            <person name="Ma J."/>
        </authorList>
    </citation>
    <scope>NUCLEOTIDE SEQUENCE [LARGE SCALE GENOMIC DNA]</scope>
    <source>
        <strain evidence="3">JCM 12696</strain>
    </source>
</reference>
<evidence type="ECO:0000313" key="2">
    <source>
        <dbReference type="EMBL" id="GAA1161160.1"/>
    </source>
</evidence>
<name>A0ABP4FBC3_9ACTN</name>
<dbReference type="Proteomes" id="UP001501371">
    <property type="component" value="Unassembled WGS sequence"/>
</dbReference>